<name>A0AAW5PDW4_9BACT</name>
<dbReference type="AlphaFoldDB" id="A0AAW5PDW4"/>
<sequence>MKLTQELREQARANADDPRALLEILRDLTTWSDEEIAGMQRAIIDQVTQQLETSFPWPETNAPTGDGSIDPGDWPDIGLLGKLGYEVGKGGKNKYRRRAILRKAFQADASEWLPIEDQAEQWGEPTSSKRLQKIANSLAAFATNAKKKDPSLETAISHWEADLAHLKEQLYDEQYSFEWPKAGAADTDGDDKLPKLPFGEKD</sequence>
<evidence type="ECO:0000313" key="2">
    <source>
        <dbReference type="EMBL" id="MCS4159421.1"/>
    </source>
</evidence>
<reference evidence="2" key="1">
    <citation type="submission" date="2022-08" db="EMBL/GenBank/DDBJ databases">
        <title>Genomic Encyclopedia of Type Strains, Phase V (KMG-V): Genome sequencing to study the core and pangenomes of soil and plant-associated prokaryotes.</title>
        <authorList>
            <person name="Whitman W."/>
        </authorList>
    </citation>
    <scope>NUCLEOTIDE SEQUENCE</scope>
    <source>
        <strain evidence="2">SP3002</strain>
    </source>
</reference>
<comment type="caution">
    <text evidence="2">The sequence shown here is derived from an EMBL/GenBank/DDBJ whole genome shotgun (WGS) entry which is preliminary data.</text>
</comment>
<evidence type="ECO:0000313" key="3">
    <source>
        <dbReference type="Proteomes" id="UP001155110"/>
    </source>
</evidence>
<evidence type="ECO:0000256" key="1">
    <source>
        <dbReference type="SAM" id="MobiDB-lite"/>
    </source>
</evidence>
<dbReference type="RefSeq" id="WP_259060342.1">
    <property type="nucleotide sequence ID" value="NZ_JANTZM010000028.1"/>
</dbReference>
<dbReference type="Proteomes" id="UP001155110">
    <property type="component" value="Unassembled WGS sequence"/>
</dbReference>
<gene>
    <name evidence="2" type="ORF">GGP99_003413</name>
</gene>
<feature type="region of interest" description="Disordered" evidence="1">
    <location>
        <begin position="181"/>
        <end position="202"/>
    </location>
</feature>
<proteinExistence type="predicted"/>
<protein>
    <submittedName>
        <fullName evidence="2">Uncharacterized protein</fullName>
    </submittedName>
</protein>
<dbReference type="EMBL" id="JANTZM010000028">
    <property type="protein sequence ID" value="MCS4159421.1"/>
    <property type="molecule type" value="Genomic_DNA"/>
</dbReference>
<feature type="compositionally biased region" description="Basic and acidic residues" evidence="1">
    <location>
        <begin position="190"/>
        <end position="202"/>
    </location>
</feature>
<accession>A0AAW5PDW4</accession>
<organism evidence="2 3">
    <name type="scientific">Salinibacter ruber</name>
    <dbReference type="NCBI Taxonomy" id="146919"/>
    <lineage>
        <taxon>Bacteria</taxon>
        <taxon>Pseudomonadati</taxon>
        <taxon>Rhodothermota</taxon>
        <taxon>Rhodothermia</taxon>
        <taxon>Rhodothermales</taxon>
        <taxon>Salinibacteraceae</taxon>
        <taxon>Salinibacter</taxon>
    </lineage>
</organism>